<dbReference type="EMBL" id="CADIKR010000006">
    <property type="protein sequence ID" value="CAB3903246.1"/>
    <property type="molecule type" value="Genomic_DNA"/>
</dbReference>
<dbReference type="GeneID" id="92784337"/>
<proteinExistence type="predicted"/>
<dbReference type="Proteomes" id="UP001158644">
    <property type="component" value="Unassembled WGS sequence"/>
</dbReference>
<reference evidence="3 5" key="1">
    <citation type="submission" date="2020-04" db="EMBL/GenBank/DDBJ databases">
        <authorList>
            <person name="De Canck E."/>
        </authorList>
    </citation>
    <scope>NUCLEOTIDE SEQUENCE [LARGE SCALE GENOMIC DNA]</scope>
    <source>
        <strain evidence="3 5">LMG 3415</strain>
    </source>
</reference>
<evidence type="ECO:0000313" key="4">
    <source>
        <dbReference type="EMBL" id="MDH1178030.1"/>
    </source>
</evidence>
<evidence type="ECO:0000256" key="1">
    <source>
        <dbReference type="SAM" id="SignalP"/>
    </source>
</evidence>
<dbReference type="InterPro" id="IPR007461">
    <property type="entry name" value="Ysc84_actin-binding"/>
</dbReference>
<keyword evidence="5" id="KW-1185">Reference proteome</keyword>
<evidence type="ECO:0000259" key="2">
    <source>
        <dbReference type="Pfam" id="PF04366"/>
    </source>
</evidence>
<feature type="signal peptide" evidence="1">
    <location>
        <begin position="1"/>
        <end position="25"/>
    </location>
</feature>
<organism evidence="4 6">
    <name type="scientific">Achromobacter mucicolens</name>
    <dbReference type="NCBI Taxonomy" id="1389922"/>
    <lineage>
        <taxon>Bacteria</taxon>
        <taxon>Pseudomonadati</taxon>
        <taxon>Pseudomonadota</taxon>
        <taxon>Betaproteobacteria</taxon>
        <taxon>Burkholderiales</taxon>
        <taxon>Alcaligenaceae</taxon>
        <taxon>Achromobacter</taxon>
    </lineage>
</organism>
<protein>
    <submittedName>
        <fullName evidence="4">YSC84-related protein</fullName>
    </submittedName>
</protein>
<dbReference type="Pfam" id="PF04366">
    <property type="entry name" value="Ysc84"/>
    <property type="match status" value="1"/>
</dbReference>
<dbReference type="Proteomes" id="UP000507140">
    <property type="component" value="Unassembled WGS sequence"/>
</dbReference>
<evidence type="ECO:0000313" key="6">
    <source>
        <dbReference type="Proteomes" id="UP001158644"/>
    </source>
</evidence>
<accession>A0ABD4YSL4</accession>
<dbReference type="CDD" id="cd11524">
    <property type="entry name" value="SYLF"/>
    <property type="match status" value="1"/>
</dbReference>
<evidence type="ECO:0000313" key="3">
    <source>
        <dbReference type="EMBL" id="CAB3903246.1"/>
    </source>
</evidence>
<reference evidence="4 6" key="2">
    <citation type="submission" date="2022-09" db="EMBL/GenBank/DDBJ databases">
        <title>Intensive care unit water sources are persistently colonized with multi-drug resistant bacteria and are the site of extensive horizontal gene transfer of antibiotic resistance genes.</title>
        <authorList>
            <person name="Diorio-Toth L."/>
        </authorList>
    </citation>
    <scope>NUCLEOTIDE SEQUENCE [LARGE SCALE GENOMIC DNA]</scope>
    <source>
        <strain evidence="4 6">GD03967</strain>
    </source>
</reference>
<gene>
    <name evidence="3" type="ORF">LMG3415_04576</name>
    <name evidence="4" type="ORF">N5C72_08090</name>
</gene>
<evidence type="ECO:0000313" key="5">
    <source>
        <dbReference type="Proteomes" id="UP000507140"/>
    </source>
</evidence>
<dbReference type="AlphaFoldDB" id="A0ABD4YSL4"/>
<sequence length="198" mass="20223">MFDAYPVLRRTGMAIAIGAAGVLFAGCTTTTPSKSPAASTAEQRQSMNSAANATLAKLYEAAPQSKDLVARAKGVLVFPDVLSGSFIVGAEHGKGVLRVNGANAGYYSTTAGSIGFQAGAQSKAMILLFMTDDALNKFRNSSGWTVGADATVAVVNIGANGRIDTNTAQQPVVGFVMNNGGLMAGVSLAGTKISKLDR</sequence>
<comment type="caution">
    <text evidence="4">The sequence shown here is derived from an EMBL/GenBank/DDBJ whole genome shotgun (WGS) entry which is preliminary data.</text>
</comment>
<feature type="chain" id="PRO_5044725842" evidence="1">
    <location>
        <begin position="26"/>
        <end position="198"/>
    </location>
</feature>
<dbReference type="RefSeq" id="WP_062841872.1">
    <property type="nucleotide sequence ID" value="NZ_CADIJP010000023.1"/>
</dbReference>
<feature type="domain" description="Ysc84 actin-binding" evidence="2">
    <location>
        <begin position="111"/>
        <end position="195"/>
    </location>
</feature>
<keyword evidence="1" id="KW-0732">Signal</keyword>
<name>A0ABD4YSL4_9BURK</name>
<dbReference type="EMBL" id="JAOBZK010000008">
    <property type="protein sequence ID" value="MDH1178030.1"/>
    <property type="molecule type" value="Genomic_DNA"/>
</dbReference>